<dbReference type="AlphaFoldDB" id="D2R712"/>
<gene>
    <name evidence="1" type="ordered locus">Psta_4573</name>
</gene>
<dbReference type="SUPFAM" id="SSF55144">
    <property type="entry name" value="LigT-like"/>
    <property type="match status" value="1"/>
</dbReference>
<dbReference type="eggNOG" id="ENOG503490V">
    <property type="taxonomic scope" value="Bacteria"/>
</dbReference>
<evidence type="ECO:0000313" key="1">
    <source>
        <dbReference type="EMBL" id="ADB19215.1"/>
    </source>
</evidence>
<reference evidence="1 2" key="1">
    <citation type="journal article" date="2009" name="Stand. Genomic Sci.">
        <title>Complete genome sequence of Pirellula staleyi type strain (ATCC 27377).</title>
        <authorList>
            <person name="Clum A."/>
            <person name="Tindall B.J."/>
            <person name="Sikorski J."/>
            <person name="Ivanova N."/>
            <person name="Mavrommatis K."/>
            <person name="Lucas S."/>
            <person name="Glavina del Rio T."/>
            <person name="Nolan M."/>
            <person name="Chen F."/>
            <person name="Tice H."/>
            <person name="Pitluck S."/>
            <person name="Cheng J.F."/>
            <person name="Chertkov O."/>
            <person name="Brettin T."/>
            <person name="Han C."/>
            <person name="Detter J.C."/>
            <person name="Kuske C."/>
            <person name="Bruce D."/>
            <person name="Goodwin L."/>
            <person name="Ovchinikova G."/>
            <person name="Pati A."/>
            <person name="Mikhailova N."/>
            <person name="Chen A."/>
            <person name="Palaniappan K."/>
            <person name="Land M."/>
            <person name="Hauser L."/>
            <person name="Chang Y.J."/>
            <person name="Jeffries C.D."/>
            <person name="Chain P."/>
            <person name="Rohde M."/>
            <person name="Goker M."/>
            <person name="Bristow J."/>
            <person name="Eisen J.A."/>
            <person name="Markowitz V."/>
            <person name="Hugenholtz P."/>
            <person name="Kyrpides N.C."/>
            <person name="Klenk H.P."/>
            <person name="Lapidus A."/>
        </authorList>
    </citation>
    <scope>NUCLEOTIDE SEQUENCE [LARGE SCALE GENOMIC DNA]</scope>
    <source>
        <strain evidence="2">ATCC 27377 / DSM 6068 / ICPB 4128</strain>
    </source>
</reference>
<keyword evidence="2" id="KW-1185">Reference proteome</keyword>
<accession>D2R712</accession>
<dbReference type="Proteomes" id="UP000001887">
    <property type="component" value="Chromosome"/>
</dbReference>
<sequence>MTADCYALLLLPDERLAEQIESVKQAVARKVGPQRYLDHPPHITLTKSCFRQRSEMTHCLSQWLAQTTFPRLQTAGWHLFEADPLTGESTIVCTLNASSTQTLRHLQTTLLEGVAGQRDRQASLELYTAAWDRLSPLRQQSIETWGFPYTGDDWIPHLTIASLPPSAASIAWPMVQEFSITNDFSLTSLHIIRLELEAVAESQALAIPGAM</sequence>
<name>D2R712_PIRSD</name>
<dbReference type="Pfam" id="PF13563">
    <property type="entry name" value="2_5_RNA_ligase2"/>
    <property type="match status" value="1"/>
</dbReference>
<dbReference type="KEGG" id="psl:Psta_4573"/>
<evidence type="ECO:0008006" key="3">
    <source>
        <dbReference type="Google" id="ProtNLM"/>
    </source>
</evidence>
<organism evidence="1 2">
    <name type="scientific">Pirellula staleyi (strain ATCC 27377 / DSM 6068 / ICPB 4128)</name>
    <name type="common">Pirella staleyi</name>
    <dbReference type="NCBI Taxonomy" id="530564"/>
    <lineage>
        <taxon>Bacteria</taxon>
        <taxon>Pseudomonadati</taxon>
        <taxon>Planctomycetota</taxon>
        <taxon>Planctomycetia</taxon>
        <taxon>Pirellulales</taxon>
        <taxon>Pirellulaceae</taxon>
        <taxon>Pirellula</taxon>
    </lineage>
</organism>
<dbReference type="InterPro" id="IPR009097">
    <property type="entry name" value="Cyclic_Pdiesterase"/>
</dbReference>
<dbReference type="EMBL" id="CP001848">
    <property type="protein sequence ID" value="ADB19215.1"/>
    <property type="molecule type" value="Genomic_DNA"/>
</dbReference>
<evidence type="ECO:0000313" key="2">
    <source>
        <dbReference type="Proteomes" id="UP000001887"/>
    </source>
</evidence>
<dbReference type="Gene3D" id="3.90.1140.10">
    <property type="entry name" value="Cyclic phosphodiesterase"/>
    <property type="match status" value="1"/>
</dbReference>
<dbReference type="HOGENOM" id="CLU_1303952_0_0_0"/>
<proteinExistence type="predicted"/>
<dbReference type="STRING" id="530564.Psta_4573"/>
<protein>
    <recommendedName>
        <fullName evidence="3">Phosphoesterase HXTX</fullName>
    </recommendedName>
</protein>